<proteinExistence type="predicted"/>
<dbReference type="Proteomes" id="UP001458880">
    <property type="component" value="Unassembled WGS sequence"/>
</dbReference>
<comment type="caution">
    <text evidence="2">The sequence shown here is derived from an EMBL/GenBank/DDBJ whole genome shotgun (WGS) entry which is preliminary data.</text>
</comment>
<accession>A0AAW1MI79</accession>
<name>A0AAW1MI79_POPJA</name>
<feature type="region of interest" description="Disordered" evidence="1">
    <location>
        <begin position="1"/>
        <end position="28"/>
    </location>
</feature>
<sequence length="299" mass="33474">MSLRSSGQVHAAQMSLRSSGQVHAAQGLRSSGQVHAAQVLKDVTSTSPTRASKYISAVRSQNEVPLTPDEALSLMIEKGESKRSYQLSRNAARAHNCKLYPSYHEVEKARNRCYPSVVYTTVSESCAQIKLQALLDHTTYRIIQLQAVTDIEQQIGGLAPYATVQNGKSISVTYCMSFTMIDGKVCNAVTGTTSAQRCFLCKATSKQFNDIDNIIKMDITTDNLRFGISTLHAWIRFFDCCLHLSYKLTTEKWQARQEEVKRNVKMRKEEIQTQFKIKLGTKGDTLAYKLFSYSDICIG</sequence>
<dbReference type="EMBL" id="JASPKY010000049">
    <property type="protein sequence ID" value="KAK9745362.1"/>
    <property type="molecule type" value="Genomic_DNA"/>
</dbReference>
<reference evidence="2 3" key="1">
    <citation type="journal article" date="2024" name="BMC Genomics">
        <title>De novo assembly and annotation of Popillia japonica's genome with initial clues to its potential as an invasive pest.</title>
        <authorList>
            <person name="Cucini C."/>
            <person name="Boschi S."/>
            <person name="Funari R."/>
            <person name="Cardaioli E."/>
            <person name="Iannotti N."/>
            <person name="Marturano G."/>
            <person name="Paoli F."/>
            <person name="Bruttini M."/>
            <person name="Carapelli A."/>
            <person name="Frati F."/>
            <person name="Nardi F."/>
        </authorList>
    </citation>
    <scope>NUCLEOTIDE SEQUENCE [LARGE SCALE GENOMIC DNA]</scope>
    <source>
        <strain evidence="2">DMR45628</strain>
    </source>
</reference>
<evidence type="ECO:0000313" key="3">
    <source>
        <dbReference type="Proteomes" id="UP001458880"/>
    </source>
</evidence>
<evidence type="ECO:0000313" key="2">
    <source>
        <dbReference type="EMBL" id="KAK9745362.1"/>
    </source>
</evidence>
<protein>
    <submittedName>
        <fullName evidence="2">Uncharacterized protein</fullName>
    </submittedName>
</protein>
<evidence type="ECO:0000256" key="1">
    <source>
        <dbReference type="SAM" id="MobiDB-lite"/>
    </source>
</evidence>
<dbReference type="AlphaFoldDB" id="A0AAW1MI79"/>
<keyword evidence="3" id="KW-1185">Reference proteome</keyword>
<gene>
    <name evidence="2" type="ORF">QE152_g6947</name>
</gene>
<organism evidence="2 3">
    <name type="scientific">Popillia japonica</name>
    <name type="common">Japanese beetle</name>
    <dbReference type="NCBI Taxonomy" id="7064"/>
    <lineage>
        <taxon>Eukaryota</taxon>
        <taxon>Metazoa</taxon>
        <taxon>Ecdysozoa</taxon>
        <taxon>Arthropoda</taxon>
        <taxon>Hexapoda</taxon>
        <taxon>Insecta</taxon>
        <taxon>Pterygota</taxon>
        <taxon>Neoptera</taxon>
        <taxon>Endopterygota</taxon>
        <taxon>Coleoptera</taxon>
        <taxon>Polyphaga</taxon>
        <taxon>Scarabaeiformia</taxon>
        <taxon>Scarabaeidae</taxon>
        <taxon>Rutelinae</taxon>
        <taxon>Popillia</taxon>
    </lineage>
</organism>